<keyword evidence="2" id="KW-0732">Signal</keyword>
<reference evidence="3 4" key="2">
    <citation type="submission" date="2017-02" db="EMBL/GenBank/DDBJ databases">
        <title>A genome survey and senescence transcriptome analysis in Lentinula edodes.</title>
        <authorList>
            <person name="Sakamoto Y."/>
            <person name="Nakade K."/>
            <person name="Sato S."/>
            <person name="Yoshida Y."/>
            <person name="Miyazaki K."/>
            <person name="Natsume S."/>
            <person name="Konno N."/>
        </authorList>
    </citation>
    <scope>NUCLEOTIDE SEQUENCE [LARGE SCALE GENOMIC DNA]</scope>
    <source>
        <strain evidence="3 4">NBRC 111202</strain>
    </source>
</reference>
<accession>A0A1Q3E964</accession>
<evidence type="ECO:0000313" key="4">
    <source>
        <dbReference type="Proteomes" id="UP000188533"/>
    </source>
</evidence>
<evidence type="ECO:0008006" key="5">
    <source>
        <dbReference type="Google" id="ProtNLM"/>
    </source>
</evidence>
<organism evidence="3 4">
    <name type="scientific">Lentinula edodes</name>
    <name type="common">Shiitake mushroom</name>
    <name type="synonym">Lentinus edodes</name>
    <dbReference type="NCBI Taxonomy" id="5353"/>
    <lineage>
        <taxon>Eukaryota</taxon>
        <taxon>Fungi</taxon>
        <taxon>Dikarya</taxon>
        <taxon>Basidiomycota</taxon>
        <taxon>Agaricomycotina</taxon>
        <taxon>Agaricomycetes</taxon>
        <taxon>Agaricomycetidae</taxon>
        <taxon>Agaricales</taxon>
        <taxon>Marasmiineae</taxon>
        <taxon>Omphalotaceae</taxon>
        <taxon>Lentinula</taxon>
    </lineage>
</organism>
<feature type="region of interest" description="Disordered" evidence="1">
    <location>
        <begin position="34"/>
        <end position="65"/>
    </location>
</feature>
<proteinExistence type="predicted"/>
<dbReference type="AlphaFoldDB" id="A0A1Q3E964"/>
<comment type="caution">
    <text evidence="3">The sequence shown here is derived from an EMBL/GenBank/DDBJ whole genome shotgun (WGS) entry which is preliminary data.</text>
</comment>
<sequence length="213" mass="23486">MHFAPVFLVALGAGLLAFAIPVVLTDNMQSRIEENPTQSVQLQARHHSPSCQRVSSHPSSNLSPTQYRITFIPGIGLGHSRNPSRDGDDKTSRLMQDLVVSCLNQRFETSERALLGHTMARKFDVKNADLWKNEYSVHSPDSGHVRFQVAYADGGNSHGGGHCGNAMFQWIGVVDRDNPSDHDSIRCTVMDATHADGGFEGLLRVHRARFPSK</sequence>
<feature type="signal peptide" evidence="2">
    <location>
        <begin position="1"/>
        <end position="25"/>
    </location>
</feature>
<keyword evidence="4" id="KW-1185">Reference proteome</keyword>
<feature type="compositionally biased region" description="Polar residues" evidence="1">
    <location>
        <begin position="49"/>
        <end position="65"/>
    </location>
</feature>
<protein>
    <recommendedName>
        <fullName evidence="5">Secreted protein</fullName>
    </recommendedName>
</protein>
<evidence type="ECO:0000313" key="3">
    <source>
        <dbReference type="EMBL" id="GAW03614.1"/>
    </source>
</evidence>
<gene>
    <name evidence="3" type="ORF">LENED_005351</name>
</gene>
<dbReference type="EMBL" id="BDGU01000150">
    <property type="protein sequence ID" value="GAW03614.1"/>
    <property type="molecule type" value="Genomic_DNA"/>
</dbReference>
<evidence type="ECO:0000256" key="2">
    <source>
        <dbReference type="SAM" id="SignalP"/>
    </source>
</evidence>
<name>A0A1Q3E964_LENED</name>
<feature type="chain" id="PRO_5012162314" description="Secreted protein" evidence="2">
    <location>
        <begin position="26"/>
        <end position="213"/>
    </location>
</feature>
<dbReference type="Proteomes" id="UP000188533">
    <property type="component" value="Unassembled WGS sequence"/>
</dbReference>
<evidence type="ECO:0000256" key="1">
    <source>
        <dbReference type="SAM" id="MobiDB-lite"/>
    </source>
</evidence>
<reference evidence="3 4" key="1">
    <citation type="submission" date="2016-08" db="EMBL/GenBank/DDBJ databases">
        <authorList>
            <consortium name="Lentinula edodes genome sequencing consortium"/>
            <person name="Sakamoto Y."/>
            <person name="Nakade K."/>
            <person name="Sato S."/>
            <person name="Yoshida Y."/>
            <person name="Miyazaki K."/>
            <person name="Natsume S."/>
            <person name="Konno N."/>
        </authorList>
    </citation>
    <scope>NUCLEOTIDE SEQUENCE [LARGE SCALE GENOMIC DNA]</scope>
    <source>
        <strain evidence="3 4">NBRC 111202</strain>
    </source>
</reference>